<dbReference type="InterPro" id="IPR001466">
    <property type="entry name" value="Beta-lactam-related"/>
</dbReference>
<protein>
    <submittedName>
        <fullName evidence="2">Serine hydrolase</fullName>
    </submittedName>
</protein>
<keyword evidence="2" id="KW-0378">Hydrolase</keyword>
<dbReference type="Proteomes" id="UP001169492">
    <property type="component" value="Unassembled WGS sequence"/>
</dbReference>
<dbReference type="EMBL" id="JAGGJB010000003">
    <property type="protein sequence ID" value="MDN7124573.1"/>
    <property type="molecule type" value="Genomic_DNA"/>
</dbReference>
<evidence type="ECO:0000313" key="2">
    <source>
        <dbReference type="EMBL" id="MDN7124573.1"/>
    </source>
</evidence>
<organism evidence="2 5">
    <name type="scientific">Pseudidiomarina terrestris</name>
    <dbReference type="NCBI Taxonomy" id="2820060"/>
    <lineage>
        <taxon>Bacteria</taxon>
        <taxon>Pseudomonadati</taxon>
        <taxon>Pseudomonadota</taxon>
        <taxon>Gammaproteobacteria</taxon>
        <taxon>Alteromonadales</taxon>
        <taxon>Idiomarinaceae</taxon>
        <taxon>Pseudidiomarina</taxon>
    </lineage>
</organism>
<feature type="domain" description="Beta-lactamase-related" evidence="1">
    <location>
        <begin position="175"/>
        <end position="428"/>
    </location>
</feature>
<dbReference type="EMBL" id="JAGGJC010000001">
    <property type="protein sequence ID" value="MDN7129136.1"/>
    <property type="molecule type" value="Genomic_DNA"/>
</dbReference>
<keyword evidence="4" id="KW-1185">Reference proteome</keyword>
<dbReference type="InterPro" id="IPR012338">
    <property type="entry name" value="Beta-lactam/transpept-like"/>
</dbReference>
<sequence>MMLLLASVFALQLNFDRAEIPTVETRVARTEAGQFYPLEKGFQGDKPFGFALQPGAELSFVLREFNANCLHNGRIHLSTEQQQQLLDASATIQLSATYALTEQTCAYESFDWQGEVQVQATPLQDDLPVTPAVTPLRDAPWQPQPQQQQPTVYGWAQTDADGKLIAHYSSQPHIAVPAYSLSKTFIAAAAALLIERHSVTEILALSIASLIPECEQASWQRTTLRDALNMRTGHYHQTTASADESAEAMINDFFLVTSHAEKIRHACSYPAQQSASPAPFVYQSSATYLLATALQTGLQQNRFGELEGLHSDRRLDQLLYDNLWDPLQLSPLAYSIDSTKDARAQIWGGYGLSLLPGDLVALARFVQHDPMELGFAEILARPDLATPVPGNESLRYRASIWFWQDPASEQWYPFLSGYGGIIVVFLDSRHLYYLVSDQHDHRFADVIRDFQRWQTELAP</sequence>
<proteinExistence type="predicted"/>
<dbReference type="Gene3D" id="3.40.710.10">
    <property type="entry name" value="DD-peptidase/beta-lactamase superfamily"/>
    <property type="match status" value="1"/>
</dbReference>
<accession>A0AAW7QXH6</accession>
<dbReference type="SUPFAM" id="SSF56601">
    <property type="entry name" value="beta-lactamase/transpeptidase-like"/>
    <property type="match status" value="1"/>
</dbReference>
<dbReference type="GO" id="GO:0016787">
    <property type="term" value="F:hydrolase activity"/>
    <property type="evidence" value="ECO:0007669"/>
    <property type="project" value="UniProtKB-KW"/>
</dbReference>
<dbReference type="Proteomes" id="UP001169491">
    <property type="component" value="Unassembled WGS sequence"/>
</dbReference>
<reference evidence="4 5" key="1">
    <citation type="submission" date="2021-03" db="EMBL/GenBank/DDBJ databases">
        <title>Pseudidiomarina terrestris, a new bacterium isolated from saline soil.</title>
        <authorList>
            <person name="Galisteo C."/>
            <person name="De La Haba R."/>
            <person name="Sanchez-Porro C."/>
            <person name="Ventosa A."/>
        </authorList>
    </citation>
    <scope>NUCLEOTIDE SEQUENCE [LARGE SCALE GENOMIC DNA]</scope>
    <source>
        <strain evidence="2 5">1APP75-32.1</strain>
        <strain evidence="4">1APR75-15</strain>
        <strain evidence="3">1ASR75-15</strain>
    </source>
</reference>
<gene>
    <name evidence="2" type="ORF">J6I90_06735</name>
    <name evidence="3" type="ORF">J6I92_04570</name>
</gene>
<comment type="caution">
    <text evidence="2">The sequence shown here is derived from an EMBL/GenBank/DDBJ whole genome shotgun (WGS) entry which is preliminary data.</text>
</comment>
<evidence type="ECO:0000313" key="5">
    <source>
        <dbReference type="Proteomes" id="UP001169492"/>
    </source>
</evidence>
<evidence type="ECO:0000313" key="3">
    <source>
        <dbReference type="EMBL" id="MDN7129136.1"/>
    </source>
</evidence>
<name>A0AAW7QXH6_9GAMM</name>
<dbReference type="AlphaFoldDB" id="A0AAW7QXH6"/>
<evidence type="ECO:0000313" key="4">
    <source>
        <dbReference type="Proteomes" id="UP001169491"/>
    </source>
</evidence>
<dbReference type="Pfam" id="PF00144">
    <property type="entry name" value="Beta-lactamase"/>
    <property type="match status" value="1"/>
</dbReference>
<evidence type="ECO:0000259" key="1">
    <source>
        <dbReference type="Pfam" id="PF00144"/>
    </source>
</evidence>